<feature type="domain" description="Beta-mannosidase-like galactose-binding" evidence="7">
    <location>
        <begin position="65"/>
        <end position="178"/>
    </location>
</feature>
<evidence type="ECO:0000256" key="4">
    <source>
        <dbReference type="SAM" id="SignalP"/>
    </source>
</evidence>
<evidence type="ECO:0000313" key="9">
    <source>
        <dbReference type="Proteomes" id="UP001271792"/>
    </source>
</evidence>
<dbReference type="InterPro" id="IPR043534">
    <property type="entry name" value="EBDG/EBM"/>
</dbReference>
<accession>A0ABU4U7U2</accession>
<reference evidence="8 9" key="1">
    <citation type="submission" date="2023-11" db="EMBL/GenBank/DDBJ databases">
        <title>Lentzea sokolovensis, sp. nov., Lentzea kristufkii, sp. nov., and Lentzea miocenensis, sp. nov., rare actinobacteria from Sokolov Coal Basin, Miocene lacustrine sediment, Czech Republic.</title>
        <authorList>
            <person name="Lara A."/>
            <person name="Kotroba L."/>
            <person name="Nouioui I."/>
            <person name="Neumann-Schaal M."/>
            <person name="Mast Y."/>
            <person name="Chronakova A."/>
        </authorList>
    </citation>
    <scope>NUCLEOTIDE SEQUENCE [LARGE SCALE GENOMIC DNA]</scope>
    <source>
        <strain evidence="8 9">BCCO 10_0798</strain>
    </source>
</reference>
<keyword evidence="4" id="KW-0732">Signal</keyword>
<dbReference type="InterPro" id="IPR054593">
    <property type="entry name" value="Beta-mannosidase-like_N2"/>
</dbReference>
<feature type="domain" description="Glycoside hydrolase family 2 immunoglobulin-like beta-sandwich" evidence="5">
    <location>
        <begin position="219"/>
        <end position="322"/>
    </location>
</feature>
<dbReference type="Pfam" id="PF18368">
    <property type="entry name" value="Ig_GlcNase"/>
    <property type="match status" value="1"/>
</dbReference>
<dbReference type="GO" id="GO:0016787">
    <property type="term" value="F:hydrolase activity"/>
    <property type="evidence" value="ECO:0007669"/>
    <property type="project" value="UniProtKB-KW"/>
</dbReference>
<dbReference type="PANTHER" id="PTHR43536:SF1">
    <property type="entry name" value="MANNOSYLGLYCOPROTEIN ENDO-BETA-MANNOSIDASE"/>
    <property type="match status" value="1"/>
</dbReference>
<feature type="signal peptide" evidence="4">
    <location>
        <begin position="1"/>
        <end position="20"/>
    </location>
</feature>
<proteinExistence type="inferred from homology"/>
<dbReference type="Pfam" id="PF22666">
    <property type="entry name" value="Glyco_hydro_2_N2"/>
    <property type="match status" value="1"/>
</dbReference>
<dbReference type="SUPFAM" id="SSF49303">
    <property type="entry name" value="beta-Galactosidase/glucuronidase domain"/>
    <property type="match status" value="3"/>
</dbReference>
<keyword evidence="2 8" id="KW-0378">Hydrolase</keyword>
<comment type="similarity">
    <text evidence="1">Belongs to the glycosyl hydrolase 2 family.</text>
</comment>
<dbReference type="PROSITE" id="PS51257">
    <property type="entry name" value="PROKAR_LIPOPROTEIN"/>
    <property type="match status" value="1"/>
</dbReference>
<feature type="domain" description="Exo-beta-D-glucosaminidase Ig-fold" evidence="6">
    <location>
        <begin position="746"/>
        <end position="842"/>
    </location>
</feature>
<evidence type="ECO:0000259" key="5">
    <source>
        <dbReference type="Pfam" id="PF00703"/>
    </source>
</evidence>
<evidence type="ECO:0000259" key="6">
    <source>
        <dbReference type="Pfam" id="PF18368"/>
    </source>
</evidence>
<comment type="caution">
    <text evidence="8">The sequence shown here is derived from an EMBL/GenBank/DDBJ whole genome shotgun (WGS) entry which is preliminary data.</text>
</comment>
<evidence type="ECO:0000259" key="7">
    <source>
        <dbReference type="Pfam" id="PF22666"/>
    </source>
</evidence>
<evidence type="ECO:0000256" key="1">
    <source>
        <dbReference type="ARBA" id="ARBA00007401"/>
    </source>
</evidence>
<evidence type="ECO:0000313" key="8">
    <source>
        <dbReference type="EMBL" id="MDX8056662.1"/>
    </source>
</evidence>
<dbReference type="PANTHER" id="PTHR43536">
    <property type="entry name" value="MANNOSYLGLYCOPROTEIN ENDO-BETA-MANNOSIDASE"/>
    <property type="match status" value="1"/>
</dbReference>
<dbReference type="SUPFAM" id="SSF51445">
    <property type="entry name" value="(Trans)glycosidases"/>
    <property type="match status" value="1"/>
</dbReference>
<dbReference type="Gene3D" id="2.60.120.260">
    <property type="entry name" value="Galactose-binding domain-like"/>
    <property type="match status" value="1"/>
</dbReference>
<dbReference type="EMBL" id="JAXAVV010000052">
    <property type="protein sequence ID" value="MDX8056662.1"/>
    <property type="molecule type" value="Genomic_DNA"/>
</dbReference>
<evidence type="ECO:0000256" key="3">
    <source>
        <dbReference type="ARBA" id="ARBA00023295"/>
    </source>
</evidence>
<dbReference type="InterPro" id="IPR017853">
    <property type="entry name" value="GH"/>
</dbReference>
<name>A0ABU4U7U2_9PSEU</name>
<dbReference type="InterPro" id="IPR006102">
    <property type="entry name" value="Ig-like_GH2"/>
</dbReference>
<dbReference type="InterPro" id="IPR036156">
    <property type="entry name" value="Beta-gal/glucu_dom_sf"/>
</dbReference>
<dbReference type="Gene3D" id="3.20.20.80">
    <property type="entry name" value="Glycosidases"/>
    <property type="match status" value="1"/>
</dbReference>
<keyword evidence="3" id="KW-0326">Glycosidase</keyword>
<dbReference type="Gene3D" id="2.60.40.10">
    <property type="entry name" value="Immunoglobulins"/>
    <property type="match status" value="3"/>
</dbReference>
<keyword evidence="9" id="KW-1185">Reference proteome</keyword>
<dbReference type="InterPro" id="IPR008979">
    <property type="entry name" value="Galactose-bd-like_sf"/>
</dbReference>
<sequence>MKRLALVVLVLLASCISATATRPSSPGFAAPAGTGGVTTFPDWRLRSSSDVPVDGDLVSRPDYDDRDWTTVPRRSTVLGGLLAAGRYPDVHYSTNMRDKVNAGHFTVPWWYRRTFTATPGDGAHTFLRLPGGIIPSAEIWLNGAKIAGPDDVAGAYPAHDFEIPLHAGTNALAIKVFRADSYEQFTLDFLDWSQPPPDNSMGVWRDVQLVRTGPVSLHNARVVTSLAVPSLETADLTIKAELINHTSSDVDVVVRGSADGPFEETLKIPAKGSATVETKQHMARPRVWWPYSMGDQPLYRLELEAFVGGRSSDRTSSSFGIKHIRSFLNSDGAQAFEINGRPFQVRGAGWTPDLFLRDDRQRVQDELSYVRDLGLNTLRLEGKLEQDEFYELADRMGIVLMPGWECCTKWQHYEKWSEADFAVARASAVTEGFRLQNHPSVLSFYLGSDTAPPPAVEQMYLDAFASTDWSLPLLASIGPWAAEKLGPSGHKGAGPYWWVPPAYFYGDVGGGAFGFEGENGPGAAIPELAALKSFMTDAELDALWRDPDSVQYHLSWSPWFDHLGDFWHALATRYGAPTSLEDFVRKAQLMNYEVNRAQFEAHGRNGLRASNPSTGDIYWLLNNARPELYWHLYDHSMTPTGGYFGARTGLKPVHVQYSYDDGSVWVLGAVEGMSAQTTVFELDGTVHSDTTVPVSGPGAVGKVALGASATYLVRLLLRDASGTVVDRNVYWLSPTPDVADIGNSTWYHMPQTSYADLKGLASLPRGQVSVSSAVSDGRTDVTLTNTSSTVAFFVRVSLHRGEGGPEVAPALWSDNYVTLWPGETLQVTASYRQELLGGAAPVVRAG</sequence>
<gene>
    <name evidence="8" type="ORF">SK571_45465</name>
</gene>
<dbReference type="Proteomes" id="UP001271792">
    <property type="component" value="Unassembled WGS sequence"/>
</dbReference>
<dbReference type="Pfam" id="PF00703">
    <property type="entry name" value="Glyco_hydro_2"/>
    <property type="match status" value="1"/>
</dbReference>
<feature type="chain" id="PRO_5046865867" evidence="4">
    <location>
        <begin position="21"/>
        <end position="846"/>
    </location>
</feature>
<dbReference type="SUPFAM" id="SSF49785">
    <property type="entry name" value="Galactose-binding domain-like"/>
    <property type="match status" value="1"/>
</dbReference>
<dbReference type="InterPro" id="IPR041351">
    <property type="entry name" value="Ig_GlcNase"/>
</dbReference>
<dbReference type="InterPro" id="IPR013783">
    <property type="entry name" value="Ig-like_fold"/>
</dbReference>
<evidence type="ECO:0000256" key="2">
    <source>
        <dbReference type="ARBA" id="ARBA00022801"/>
    </source>
</evidence>
<organism evidence="8 9">
    <name type="scientific">Lentzea kristufekii</name>
    <dbReference type="NCBI Taxonomy" id="3095430"/>
    <lineage>
        <taxon>Bacteria</taxon>
        <taxon>Bacillati</taxon>
        <taxon>Actinomycetota</taxon>
        <taxon>Actinomycetes</taxon>
        <taxon>Pseudonocardiales</taxon>
        <taxon>Pseudonocardiaceae</taxon>
        <taxon>Lentzea</taxon>
    </lineage>
</organism>
<protein>
    <submittedName>
        <fullName evidence="8">Glycoside hydrolase family 2 protein</fullName>
    </submittedName>
</protein>
<dbReference type="RefSeq" id="WP_319990313.1">
    <property type="nucleotide sequence ID" value="NZ_JAXAVV010000052.1"/>
</dbReference>